<gene>
    <name evidence="2" type="ORF">EJB05_42075</name>
</gene>
<protein>
    <submittedName>
        <fullName evidence="2">Uncharacterized protein</fullName>
    </submittedName>
</protein>
<feature type="region of interest" description="Disordered" evidence="1">
    <location>
        <begin position="1"/>
        <end position="20"/>
    </location>
</feature>
<evidence type="ECO:0000313" key="2">
    <source>
        <dbReference type="EMBL" id="TVU08664.1"/>
    </source>
</evidence>
<accession>A0A5J9TBE7</accession>
<keyword evidence="3" id="KW-1185">Reference proteome</keyword>
<organism evidence="2 3">
    <name type="scientific">Eragrostis curvula</name>
    <name type="common">weeping love grass</name>
    <dbReference type="NCBI Taxonomy" id="38414"/>
    <lineage>
        <taxon>Eukaryota</taxon>
        <taxon>Viridiplantae</taxon>
        <taxon>Streptophyta</taxon>
        <taxon>Embryophyta</taxon>
        <taxon>Tracheophyta</taxon>
        <taxon>Spermatophyta</taxon>
        <taxon>Magnoliopsida</taxon>
        <taxon>Liliopsida</taxon>
        <taxon>Poales</taxon>
        <taxon>Poaceae</taxon>
        <taxon>PACMAD clade</taxon>
        <taxon>Chloridoideae</taxon>
        <taxon>Eragrostideae</taxon>
        <taxon>Eragrostidinae</taxon>
        <taxon>Eragrostis</taxon>
    </lineage>
</organism>
<dbReference type="AlphaFoldDB" id="A0A5J9TBE7"/>
<proteinExistence type="predicted"/>
<dbReference type="Gramene" id="TVU08664">
    <property type="protein sequence ID" value="TVU08664"/>
    <property type="gene ID" value="EJB05_42075"/>
</dbReference>
<reference evidence="2 3" key="1">
    <citation type="journal article" date="2019" name="Sci. Rep.">
        <title>A high-quality genome of Eragrostis curvula grass provides insights into Poaceae evolution and supports new strategies to enhance forage quality.</title>
        <authorList>
            <person name="Carballo J."/>
            <person name="Santos B.A.C.M."/>
            <person name="Zappacosta D."/>
            <person name="Garbus I."/>
            <person name="Selva J.P."/>
            <person name="Gallo C.A."/>
            <person name="Diaz A."/>
            <person name="Albertini E."/>
            <person name="Caccamo M."/>
            <person name="Echenique V."/>
        </authorList>
    </citation>
    <scope>NUCLEOTIDE SEQUENCE [LARGE SCALE GENOMIC DNA]</scope>
    <source>
        <strain evidence="3">cv. Victoria</strain>
        <tissue evidence="2">Leaf</tissue>
    </source>
</reference>
<dbReference type="Proteomes" id="UP000324897">
    <property type="component" value="Chromosome 3"/>
</dbReference>
<dbReference type="EMBL" id="RWGY01000039">
    <property type="protein sequence ID" value="TVU08664.1"/>
    <property type="molecule type" value="Genomic_DNA"/>
</dbReference>
<feature type="compositionally biased region" description="Polar residues" evidence="1">
    <location>
        <begin position="1"/>
        <end position="10"/>
    </location>
</feature>
<sequence>MYQANQATEGTSRRASRDSNQLRSLGCGFCRAGRAVPAPLVARTEEPTRC</sequence>
<evidence type="ECO:0000313" key="3">
    <source>
        <dbReference type="Proteomes" id="UP000324897"/>
    </source>
</evidence>
<name>A0A5J9TBE7_9POAL</name>
<evidence type="ECO:0000256" key="1">
    <source>
        <dbReference type="SAM" id="MobiDB-lite"/>
    </source>
</evidence>
<comment type="caution">
    <text evidence="2">The sequence shown here is derived from an EMBL/GenBank/DDBJ whole genome shotgun (WGS) entry which is preliminary data.</text>
</comment>